<keyword evidence="10" id="KW-1133">Transmembrane helix</keyword>
<keyword evidence="4" id="KW-0732">Signal</keyword>
<dbReference type="Gene3D" id="2.60.40.10">
    <property type="entry name" value="Immunoglobulins"/>
    <property type="match status" value="1"/>
</dbReference>
<gene>
    <name evidence="12" type="primary">PIP</name>
</gene>
<dbReference type="GO" id="GO:0002682">
    <property type="term" value="P:regulation of immune system process"/>
    <property type="evidence" value="ECO:0007669"/>
    <property type="project" value="TreeGrafter"/>
</dbReference>
<evidence type="ECO:0000256" key="2">
    <source>
        <dbReference type="ARBA" id="ARBA00006819"/>
    </source>
</evidence>
<dbReference type="Pfam" id="PF05326">
    <property type="entry name" value="SVA"/>
    <property type="match status" value="1"/>
</dbReference>
<evidence type="ECO:0000256" key="5">
    <source>
        <dbReference type="ARBA" id="ARBA00023157"/>
    </source>
</evidence>
<comment type="subcellular location">
    <subcellularLocation>
        <location evidence="1">Secreted</location>
    </subcellularLocation>
</comment>
<dbReference type="GO" id="GO:0006508">
    <property type="term" value="P:proteolysis"/>
    <property type="evidence" value="ECO:0007669"/>
    <property type="project" value="TreeGrafter"/>
</dbReference>
<reference evidence="12" key="2">
    <citation type="submission" date="2025-08" db="UniProtKB">
        <authorList>
            <consortium name="RefSeq"/>
        </authorList>
    </citation>
    <scope>IDENTIFICATION</scope>
    <source>
        <tissue evidence="12">Blood</tissue>
    </source>
</reference>
<evidence type="ECO:0000313" key="11">
    <source>
        <dbReference type="Proteomes" id="UP000286641"/>
    </source>
</evidence>
<feature type="modified residue" description="Pyrrolidone carboxylic acid" evidence="9">
    <location>
        <position position="48"/>
    </location>
</feature>
<dbReference type="InterPro" id="IPR013783">
    <property type="entry name" value="Ig-like_fold"/>
</dbReference>
<dbReference type="FunFam" id="2.60.40.10:FF:001572">
    <property type="entry name" value="Prolactin-inducible protein homolog"/>
    <property type="match status" value="1"/>
</dbReference>
<keyword evidence="10" id="KW-0812">Transmembrane</keyword>
<feature type="transmembrane region" description="Helical" evidence="10">
    <location>
        <begin position="25"/>
        <end position="43"/>
    </location>
</feature>
<keyword evidence="11" id="KW-1185">Reference proteome</keyword>
<sequence>MLGTWDSTSLGHHIPVSSNMHLLQLLFRAGPGVLLMVLCLQLGTNKAQEDNRTVITMNLQMPQTAEENEEVTLKLTVGTELRECMVIKTSLRGSHTMDGPFNYIYTACLCEDYPRTFYWDFEVNRTMAIAAMVHIIEKEGICPNKAVVPNGQKYFYTIRGIQVV</sequence>
<feature type="disulfide bond" evidence="8">
    <location>
        <begin position="108"/>
        <end position="142"/>
    </location>
</feature>
<reference key="1">
    <citation type="submission" date="2019-01" db="UniProtKB">
        <authorList>
            <consortium name="RefSeq"/>
        </authorList>
    </citation>
    <scope>IDENTIFICATION</scope>
</reference>
<dbReference type="InterPro" id="IPR014756">
    <property type="entry name" value="Ig_E-set"/>
</dbReference>
<dbReference type="CTD" id="5304"/>
<dbReference type="PANTHER" id="PTHR15096">
    <property type="entry name" value="PROLACTIN-INDUCIBLE PROTEIN/SEMINAL VESICLE ANTIGEN"/>
    <property type="match status" value="1"/>
</dbReference>
<evidence type="ECO:0000256" key="6">
    <source>
        <dbReference type="ARBA" id="ARBA00025932"/>
    </source>
</evidence>
<evidence type="ECO:0000256" key="3">
    <source>
        <dbReference type="ARBA" id="ARBA00022525"/>
    </source>
</evidence>
<dbReference type="InParanoid" id="A0A3Q7MSG1"/>
<dbReference type="AlphaFoldDB" id="A0A3Q7MSG1"/>
<dbReference type="InterPro" id="IPR007990">
    <property type="entry name" value="PIP"/>
</dbReference>
<dbReference type="SUPFAM" id="SSF81296">
    <property type="entry name" value="E set domains"/>
    <property type="match status" value="1"/>
</dbReference>
<proteinExistence type="inferred from homology"/>
<feature type="disulfide bond" evidence="8">
    <location>
        <begin position="84"/>
        <end position="110"/>
    </location>
</feature>
<evidence type="ECO:0000313" key="12">
    <source>
        <dbReference type="RefSeq" id="XP_025710648.1"/>
    </source>
</evidence>
<dbReference type="RefSeq" id="XP_025710648.1">
    <property type="nucleotide sequence ID" value="XM_025854863.1"/>
</dbReference>
<evidence type="ECO:0000256" key="10">
    <source>
        <dbReference type="SAM" id="Phobius"/>
    </source>
</evidence>
<comment type="similarity">
    <text evidence="2">Belongs to the PIP family.</text>
</comment>
<evidence type="ECO:0000256" key="1">
    <source>
        <dbReference type="ARBA" id="ARBA00004613"/>
    </source>
</evidence>
<protein>
    <recommendedName>
        <fullName evidence="7">Prolactin-induced protein</fullName>
    </recommendedName>
</protein>
<evidence type="ECO:0000256" key="7">
    <source>
        <dbReference type="ARBA" id="ARBA00032342"/>
    </source>
</evidence>
<dbReference type="PANTHER" id="PTHR15096:SF5">
    <property type="entry name" value="PROLACTIN-INDUCIBLE PROTEIN"/>
    <property type="match status" value="1"/>
</dbReference>
<organism evidence="11 12">
    <name type="scientific">Callorhinus ursinus</name>
    <name type="common">Northern fur seal</name>
    <dbReference type="NCBI Taxonomy" id="34884"/>
    <lineage>
        <taxon>Eukaryota</taxon>
        <taxon>Metazoa</taxon>
        <taxon>Chordata</taxon>
        <taxon>Craniata</taxon>
        <taxon>Vertebrata</taxon>
        <taxon>Euteleostomi</taxon>
        <taxon>Mammalia</taxon>
        <taxon>Eutheria</taxon>
        <taxon>Laurasiatheria</taxon>
        <taxon>Carnivora</taxon>
        <taxon>Caniformia</taxon>
        <taxon>Pinnipedia</taxon>
        <taxon>Otariidae</taxon>
        <taxon>Callorhinus</taxon>
    </lineage>
</organism>
<name>A0A3Q7MSG1_CALUR</name>
<comment type="subunit">
    <text evidence="6">Monomer. Interacts with AZGP1.</text>
</comment>
<evidence type="ECO:0000256" key="4">
    <source>
        <dbReference type="ARBA" id="ARBA00022729"/>
    </source>
</evidence>
<dbReference type="GO" id="GO:0005615">
    <property type="term" value="C:extracellular space"/>
    <property type="evidence" value="ECO:0007669"/>
    <property type="project" value="TreeGrafter"/>
</dbReference>
<keyword evidence="10" id="KW-0472">Membrane</keyword>
<keyword evidence="3" id="KW-0964">Secreted</keyword>
<evidence type="ECO:0000256" key="8">
    <source>
        <dbReference type="PIRSR" id="PIRSR002572-1"/>
    </source>
</evidence>
<dbReference type="PIRSF" id="PIRSF002572">
    <property type="entry name" value="PIP-GCDFP-15"/>
    <property type="match status" value="1"/>
</dbReference>
<dbReference type="Proteomes" id="UP000286641">
    <property type="component" value="Unplaced"/>
</dbReference>
<keyword evidence="5 8" id="KW-1015">Disulfide bond</keyword>
<accession>A0A3Q7MSG1</accession>
<evidence type="ECO:0000256" key="9">
    <source>
        <dbReference type="PIRSR" id="PIRSR002572-2"/>
    </source>
</evidence>
<dbReference type="GO" id="GO:0004190">
    <property type="term" value="F:aspartic-type endopeptidase activity"/>
    <property type="evidence" value="ECO:0007669"/>
    <property type="project" value="TreeGrafter"/>
</dbReference>